<gene>
    <name evidence="1" type="ORF">DEO72_LG2g5092</name>
</gene>
<name>A0A4D6L887_VIGUN</name>
<evidence type="ECO:0000313" key="1">
    <source>
        <dbReference type="EMBL" id="QCD84737.1"/>
    </source>
</evidence>
<dbReference type="Proteomes" id="UP000501690">
    <property type="component" value="Linkage Group LG2"/>
</dbReference>
<dbReference type="EMBL" id="CP039346">
    <property type="protein sequence ID" value="QCD84737.1"/>
    <property type="molecule type" value="Genomic_DNA"/>
</dbReference>
<dbReference type="AlphaFoldDB" id="A0A4D6L887"/>
<accession>A0A4D6L887</accession>
<dbReference type="Gramene" id="Vigun03g072400.1.v1.2">
    <property type="protein sequence ID" value="Vigun03g072400.1.v1.2.CDS.1"/>
    <property type="gene ID" value="Vigun03g072400.v1.2"/>
</dbReference>
<reference evidence="1 2" key="1">
    <citation type="submission" date="2019-04" db="EMBL/GenBank/DDBJ databases">
        <title>An improved genome assembly and genetic linkage map for asparagus bean, Vigna unguiculata ssp. sesquipedialis.</title>
        <authorList>
            <person name="Xia Q."/>
            <person name="Zhang R."/>
            <person name="Dong Y."/>
        </authorList>
    </citation>
    <scope>NUCLEOTIDE SEQUENCE [LARGE SCALE GENOMIC DNA]</scope>
    <source>
        <tissue evidence="1">Leaf</tissue>
    </source>
</reference>
<dbReference type="OrthoDB" id="735913at2759"/>
<keyword evidence="2" id="KW-1185">Reference proteome</keyword>
<sequence>MSDIAILVAEEYERRVKILKKSGGAGGAAGEIDLLSSVSVMVSAIKEKKQLLQRVLEPKTQLAMAASDSFFSA</sequence>
<dbReference type="PANTHER" id="PTHR36067:SF1">
    <property type="entry name" value="EXPRESSED PROTEIN"/>
    <property type="match status" value="1"/>
</dbReference>
<protein>
    <submittedName>
        <fullName evidence="1">Uncharacterized protein</fullName>
    </submittedName>
</protein>
<evidence type="ECO:0000313" key="2">
    <source>
        <dbReference type="Proteomes" id="UP000501690"/>
    </source>
</evidence>
<organism evidence="1 2">
    <name type="scientific">Vigna unguiculata</name>
    <name type="common">Cowpea</name>
    <dbReference type="NCBI Taxonomy" id="3917"/>
    <lineage>
        <taxon>Eukaryota</taxon>
        <taxon>Viridiplantae</taxon>
        <taxon>Streptophyta</taxon>
        <taxon>Embryophyta</taxon>
        <taxon>Tracheophyta</taxon>
        <taxon>Spermatophyta</taxon>
        <taxon>Magnoliopsida</taxon>
        <taxon>eudicotyledons</taxon>
        <taxon>Gunneridae</taxon>
        <taxon>Pentapetalae</taxon>
        <taxon>rosids</taxon>
        <taxon>fabids</taxon>
        <taxon>Fabales</taxon>
        <taxon>Fabaceae</taxon>
        <taxon>Papilionoideae</taxon>
        <taxon>50 kb inversion clade</taxon>
        <taxon>NPAAA clade</taxon>
        <taxon>indigoferoid/millettioid clade</taxon>
        <taxon>Phaseoleae</taxon>
        <taxon>Vigna</taxon>
    </lineage>
</organism>
<dbReference type="PANTHER" id="PTHR36067">
    <property type="entry name" value="EXPRESSED PROTEIN"/>
    <property type="match status" value="1"/>
</dbReference>
<proteinExistence type="predicted"/>